<dbReference type="Proteomes" id="UP001181693">
    <property type="component" value="Unassembled WGS sequence"/>
</dbReference>
<dbReference type="GO" id="GO:0045595">
    <property type="term" value="P:regulation of cell differentiation"/>
    <property type="evidence" value="ECO:0007669"/>
    <property type="project" value="TreeGrafter"/>
</dbReference>
<comment type="subcellular location">
    <subcellularLocation>
        <location evidence="1">Membrane</location>
    </subcellularLocation>
</comment>
<comment type="caution">
    <text evidence="3">The sequence shown here is derived from an EMBL/GenBank/DDBJ whole genome shotgun (WGS) entry which is preliminary data.</text>
</comment>
<keyword evidence="2" id="KW-0472">Membrane</keyword>
<dbReference type="AlphaFoldDB" id="A0AAV3ATU7"/>
<evidence type="ECO:0000313" key="3">
    <source>
        <dbReference type="EMBL" id="DBA32351.1"/>
    </source>
</evidence>
<dbReference type="PANTHER" id="PTHR14309:SF7">
    <property type="entry name" value="PLECKSTRIN HOMOLOGY DOMAIN-CONTAINING FAMILY B MEMBER 1"/>
    <property type="match status" value="1"/>
</dbReference>
<organism evidence="3 4">
    <name type="scientific">Pyxicephalus adspersus</name>
    <name type="common">African bullfrog</name>
    <dbReference type="NCBI Taxonomy" id="30357"/>
    <lineage>
        <taxon>Eukaryota</taxon>
        <taxon>Metazoa</taxon>
        <taxon>Chordata</taxon>
        <taxon>Craniata</taxon>
        <taxon>Vertebrata</taxon>
        <taxon>Euteleostomi</taxon>
        <taxon>Amphibia</taxon>
        <taxon>Batrachia</taxon>
        <taxon>Anura</taxon>
        <taxon>Neobatrachia</taxon>
        <taxon>Ranoidea</taxon>
        <taxon>Pyxicephalidae</taxon>
        <taxon>Pyxicephalinae</taxon>
        <taxon>Pyxicephalus</taxon>
    </lineage>
</organism>
<dbReference type="InterPro" id="IPR039680">
    <property type="entry name" value="PLEKHB1/2"/>
</dbReference>
<gene>
    <name evidence="3" type="ORF">GDO54_000151</name>
</gene>
<proteinExistence type="predicted"/>
<evidence type="ECO:0000256" key="1">
    <source>
        <dbReference type="ARBA" id="ARBA00004370"/>
    </source>
</evidence>
<dbReference type="SUPFAM" id="SSF50729">
    <property type="entry name" value="PH domain-like"/>
    <property type="match status" value="1"/>
</dbReference>
<dbReference type="PANTHER" id="PTHR14309">
    <property type="entry name" value="EXPRESSED PROTEIN"/>
    <property type="match status" value="1"/>
</dbReference>
<name>A0AAV3ATU7_PYXAD</name>
<dbReference type="EMBL" id="DYDO01000001">
    <property type="protein sequence ID" value="DBA32351.1"/>
    <property type="molecule type" value="Genomic_DNA"/>
</dbReference>
<dbReference type="InterPro" id="IPR011993">
    <property type="entry name" value="PH-like_dom_sf"/>
</dbReference>
<reference evidence="3" key="1">
    <citation type="thesis" date="2020" institute="ProQuest LLC" country="789 East Eisenhower Parkway, Ann Arbor, MI, USA">
        <title>Comparative Genomics and Chromosome Evolution.</title>
        <authorList>
            <person name="Mudd A.B."/>
        </authorList>
    </citation>
    <scope>NUCLEOTIDE SEQUENCE</scope>
    <source>
        <strain evidence="3">1538</strain>
        <tissue evidence="3">Blood</tissue>
    </source>
</reference>
<evidence type="ECO:0000313" key="4">
    <source>
        <dbReference type="Proteomes" id="UP001181693"/>
    </source>
</evidence>
<dbReference type="FunFam" id="2.30.29.30:FF:000073">
    <property type="entry name" value="Pleckstrin homology domain-containing family B member 2"/>
    <property type="match status" value="1"/>
</dbReference>
<evidence type="ECO:0000256" key="2">
    <source>
        <dbReference type="ARBA" id="ARBA00023136"/>
    </source>
</evidence>
<accession>A0AAV3ATU7</accession>
<dbReference type="Gene3D" id="2.30.29.30">
    <property type="entry name" value="Pleckstrin-homology domain (PH domain)/Phosphotyrosine-binding domain (PTB)"/>
    <property type="match status" value="1"/>
</dbReference>
<sequence>MALVKSGWLWRQSSVLRRWKRHWFDLWMDGGLVYYPDDSRRNIEERIVLNYNCLNVRSGHDCGAWKTALQDMRSNPIYVYNPYDDYYQTVPMNAHQAVYVNRGCCGHGYGPGHILVRDERDTLGEQMALGLLAGALTTSALSSLIWLPCWF</sequence>
<dbReference type="GO" id="GO:0016020">
    <property type="term" value="C:membrane"/>
    <property type="evidence" value="ECO:0007669"/>
    <property type="project" value="UniProtKB-SubCell"/>
</dbReference>
<protein>
    <submittedName>
        <fullName evidence="3">Uncharacterized protein</fullName>
    </submittedName>
</protein>
<keyword evidence="4" id="KW-1185">Reference proteome</keyword>